<evidence type="ECO:0000256" key="2">
    <source>
        <dbReference type="ARBA" id="ARBA00008017"/>
    </source>
</evidence>
<dbReference type="Pfam" id="PF21082">
    <property type="entry name" value="MS_channel_3rd"/>
    <property type="match status" value="1"/>
</dbReference>
<evidence type="ECO:0000313" key="12">
    <source>
        <dbReference type="Proteomes" id="UP001265550"/>
    </source>
</evidence>
<feature type="transmembrane region" description="Helical" evidence="7">
    <location>
        <begin position="93"/>
        <end position="113"/>
    </location>
</feature>
<dbReference type="InterPro" id="IPR011014">
    <property type="entry name" value="MscS_channel_TM-2"/>
</dbReference>
<evidence type="ECO:0000256" key="4">
    <source>
        <dbReference type="ARBA" id="ARBA00022692"/>
    </source>
</evidence>
<keyword evidence="4 7" id="KW-0812">Transmembrane</keyword>
<dbReference type="SUPFAM" id="SSF82861">
    <property type="entry name" value="Mechanosensitive channel protein MscS (YggB), transmembrane region"/>
    <property type="match status" value="1"/>
</dbReference>
<comment type="similarity">
    <text evidence="2">Belongs to the MscS (TC 1.A.23) family.</text>
</comment>
<evidence type="ECO:0000256" key="7">
    <source>
        <dbReference type="SAM" id="Phobius"/>
    </source>
</evidence>
<evidence type="ECO:0000256" key="3">
    <source>
        <dbReference type="ARBA" id="ARBA00022475"/>
    </source>
</evidence>
<feature type="domain" description="Mechanosensitive ion channel MscS" evidence="8">
    <location>
        <begin position="258"/>
        <end position="323"/>
    </location>
</feature>
<feature type="domain" description="Mechanosensitive ion channel transmembrane helices 2/3" evidence="10">
    <location>
        <begin position="216"/>
        <end position="256"/>
    </location>
</feature>
<gene>
    <name evidence="11" type="ORF">J2X09_003421</name>
</gene>
<dbReference type="SUPFAM" id="SSF50182">
    <property type="entry name" value="Sm-like ribonucleoproteins"/>
    <property type="match status" value="1"/>
</dbReference>
<keyword evidence="5 7" id="KW-1133">Transmembrane helix</keyword>
<feature type="transmembrane region" description="Helical" evidence="7">
    <location>
        <begin position="133"/>
        <end position="153"/>
    </location>
</feature>
<evidence type="ECO:0000256" key="5">
    <source>
        <dbReference type="ARBA" id="ARBA00022989"/>
    </source>
</evidence>
<proteinExistence type="inferred from homology"/>
<dbReference type="Proteomes" id="UP001265550">
    <property type="component" value="Unassembled WGS sequence"/>
</dbReference>
<dbReference type="InterPro" id="IPR052702">
    <property type="entry name" value="MscS-like_channel"/>
</dbReference>
<feature type="transmembrane region" description="Helical" evidence="7">
    <location>
        <begin position="26"/>
        <end position="46"/>
    </location>
</feature>
<evidence type="ECO:0000259" key="8">
    <source>
        <dbReference type="Pfam" id="PF00924"/>
    </source>
</evidence>
<feature type="transmembrane region" description="Helical" evidence="7">
    <location>
        <begin position="173"/>
        <end position="194"/>
    </location>
</feature>
<evidence type="ECO:0000256" key="1">
    <source>
        <dbReference type="ARBA" id="ARBA00004651"/>
    </source>
</evidence>
<name>A0ABU1VDX5_9BURK</name>
<evidence type="ECO:0000256" key="6">
    <source>
        <dbReference type="ARBA" id="ARBA00023136"/>
    </source>
</evidence>
<accession>A0ABU1VDX5</accession>
<dbReference type="SUPFAM" id="SSF82689">
    <property type="entry name" value="Mechanosensitive channel protein MscS (YggB), C-terminal domain"/>
    <property type="match status" value="1"/>
</dbReference>
<keyword evidence="3" id="KW-1003">Cell membrane</keyword>
<dbReference type="EMBL" id="JAVDWE010000010">
    <property type="protein sequence ID" value="MDR7095669.1"/>
    <property type="molecule type" value="Genomic_DNA"/>
</dbReference>
<dbReference type="Gene3D" id="1.10.287.1260">
    <property type="match status" value="1"/>
</dbReference>
<sequence length="437" mass="47237">MNPTFSNPKPIDDLGLWLAGFTQPTVLVELAALVVCVGLAWVISGAFRKALRMQEEKTSVLFGRKLIDGVMFPLLLLLLAYVARAVITKFMPLAAFKIAIPVLVALVVIRVGVKVLQVAFTTAPWVRALERTISWVAWLAMVLWVSGLLPVVLAELDDITWKIGSSTLSLRTLLEGFITAGAVLILSLWVSAAIETRLLRKATGGDLSMRKAVSNATRALLLFVGLIIALSSVGIDLTALSVFSGAIGVGVGFGLQKLASNYVSGFVILAERRLRIGDNVKVDSFEGRILDINTRYSVIRSPAGRESIVPNELMVINRVENFSGALTRVWQTSVVSVAYDSDVEQVSQLLLKAVDDQPDALKTPAPQASLSAFGADGLEFTVGYWINSGDGAEQLRLRSAINRGILQALRENGIEIPYPQRVVHTIHSNATEPPAVD</sequence>
<feature type="transmembrane region" description="Helical" evidence="7">
    <location>
        <begin position="66"/>
        <end position="87"/>
    </location>
</feature>
<dbReference type="Gene3D" id="2.30.30.60">
    <property type="match status" value="1"/>
</dbReference>
<evidence type="ECO:0000313" key="11">
    <source>
        <dbReference type="EMBL" id="MDR7095669.1"/>
    </source>
</evidence>
<feature type="transmembrane region" description="Helical" evidence="7">
    <location>
        <begin position="215"/>
        <end position="235"/>
    </location>
</feature>
<comment type="caution">
    <text evidence="11">The sequence shown here is derived from an EMBL/GenBank/DDBJ whole genome shotgun (WGS) entry which is preliminary data.</text>
</comment>
<dbReference type="PANTHER" id="PTHR30347">
    <property type="entry name" value="POTASSIUM CHANNEL RELATED"/>
    <property type="match status" value="1"/>
</dbReference>
<dbReference type="Gene3D" id="3.30.70.100">
    <property type="match status" value="1"/>
</dbReference>
<feature type="domain" description="Mechanosensitive ion channel MscS C-terminal" evidence="9">
    <location>
        <begin position="334"/>
        <end position="416"/>
    </location>
</feature>
<dbReference type="InterPro" id="IPR023408">
    <property type="entry name" value="MscS_beta-dom_sf"/>
</dbReference>
<protein>
    <submittedName>
        <fullName evidence="11">Small-conductance mechanosensitive channel</fullName>
    </submittedName>
</protein>
<dbReference type="InterPro" id="IPR011066">
    <property type="entry name" value="MscS_channel_C_sf"/>
</dbReference>
<dbReference type="PANTHER" id="PTHR30347:SF1">
    <property type="entry name" value="MECHANOSENSITIVE CHANNEL MSCK"/>
    <property type="match status" value="1"/>
</dbReference>
<keyword evidence="12" id="KW-1185">Reference proteome</keyword>
<dbReference type="InterPro" id="IPR010920">
    <property type="entry name" value="LSM_dom_sf"/>
</dbReference>
<dbReference type="Pfam" id="PF00924">
    <property type="entry name" value="MS_channel_2nd"/>
    <property type="match status" value="1"/>
</dbReference>
<keyword evidence="6 7" id="KW-0472">Membrane</keyword>
<dbReference type="RefSeq" id="WP_204732152.1">
    <property type="nucleotide sequence ID" value="NZ_JAVDWE010000010.1"/>
</dbReference>
<evidence type="ECO:0000259" key="10">
    <source>
        <dbReference type="Pfam" id="PF21088"/>
    </source>
</evidence>
<comment type="subcellular location">
    <subcellularLocation>
        <location evidence="1">Cell membrane</location>
        <topology evidence="1">Multi-pass membrane protein</topology>
    </subcellularLocation>
</comment>
<dbReference type="InterPro" id="IPR006685">
    <property type="entry name" value="MscS_channel_2nd"/>
</dbReference>
<organism evidence="11 12">
    <name type="scientific">Hydrogenophaga laconesensis</name>
    <dbReference type="NCBI Taxonomy" id="1805971"/>
    <lineage>
        <taxon>Bacteria</taxon>
        <taxon>Pseudomonadati</taxon>
        <taxon>Pseudomonadota</taxon>
        <taxon>Betaproteobacteria</taxon>
        <taxon>Burkholderiales</taxon>
        <taxon>Comamonadaceae</taxon>
        <taxon>Hydrogenophaga</taxon>
    </lineage>
</organism>
<feature type="transmembrane region" description="Helical" evidence="7">
    <location>
        <begin position="247"/>
        <end position="269"/>
    </location>
</feature>
<dbReference type="InterPro" id="IPR049278">
    <property type="entry name" value="MS_channel_C"/>
</dbReference>
<dbReference type="Pfam" id="PF21088">
    <property type="entry name" value="MS_channel_1st"/>
    <property type="match status" value="1"/>
</dbReference>
<reference evidence="11 12" key="1">
    <citation type="submission" date="2023-07" db="EMBL/GenBank/DDBJ databases">
        <title>Sorghum-associated microbial communities from plants grown in Nebraska, USA.</title>
        <authorList>
            <person name="Schachtman D."/>
        </authorList>
    </citation>
    <scope>NUCLEOTIDE SEQUENCE [LARGE SCALE GENOMIC DNA]</scope>
    <source>
        <strain evidence="11 12">BE240</strain>
    </source>
</reference>
<dbReference type="InterPro" id="IPR049142">
    <property type="entry name" value="MS_channel_1st"/>
</dbReference>
<evidence type="ECO:0000259" key="9">
    <source>
        <dbReference type="Pfam" id="PF21082"/>
    </source>
</evidence>